<evidence type="ECO:0000256" key="1">
    <source>
        <dbReference type="SAM" id="MobiDB-lite"/>
    </source>
</evidence>
<evidence type="ECO:0000313" key="2">
    <source>
        <dbReference type="EMBL" id="KAH7981591.1"/>
    </source>
</evidence>
<comment type="caution">
    <text evidence="2">The sequence shown here is derived from an EMBL/GenBank/DDBJ whole genome shotgun (WGS) entry which is preliminary data.</text>
</comment>
<sequence length="284" mass="29224">MRLLGSHSGYGDSIECVAAAQNGGSAASLAPHVTQHGGGFPIMSGGRVQGGCAGSSVGVEDCVRCQQVQQLAPKPQLGPCFSCGKLRHLATSRNCPAKQKASVQEVTPVQDADSGTARVLSVQAAPTSPRDFHHGKRAFVTFYVTAHGTSLLGLDTIQQLGLLIDGATLTFVQVYLRGSSTCLAGPRGGSTSCQCLPSCVGCLWRYGSRRPASCAGSSSTFAVDCDSAPAEAQPQMSSELAHGSCNPPNSSGRDGYVYSKSAPDSRHKQGLPAGPWVTSPTADA</sequence>
<evidence type="ECO:0000313" key="3">
    <source>
        <dbReference type="Proteomes" id="UP000821837"/>
    </source>
</evidence>
<keyword evidence="3" id="KW-1185">Reference proteome</keyword>
<feature type="region of interest" description="Disordered" evidence="1">
    <location>
        <begin position="236"/>
        <end position="284"/>
    </location>
</feature>
<accession>A0A9D4QFW9</accession>
<protein>
    <submittedName>
        <fullName evidence="2">Uncharacterized protein</fullName>
    </submittedName>
</protein>
<proteinExistence type="predicted"/>
<gene>
    <name evidence="2" type="ORF">HPB52_000022</name>
</gene>
<dbReference type="Proteomes" id="UP000821837">
    <property type="component" value="Chromosome 1"/>
</dbReference>
<dbReference type="AlphaFoldDB" id="A0A9D4QFW9"/>
<reference evidence="2" key="1">
    <citation type="journal article" date="2020" name="Cell">
        <title>Large-Scale Comparative Analyses of Tick Genomes Elucidate Their Genetic Diversity and Vector Capacities.</title>
        <authorList>
            <consortium name="Tick Genome and Microbiome Consortium (TIGMIC)"/>
            <person name="Jia N."/>
            <person name="Wang J."/>
            <person name="Shi W."/>
            <person name="Du L."/>
            <person name="Sun Y."/>
            <person name="Zhan W."/>
            <person name="Jiang J.F."/>
            <person name="Wang Q."/>
            <person name="Zhang B."/>
            <person name="Ji P."/>
            <person name="Bell-Sakyi L."/>
            <person name="Cui X.M."/>
            <person name="Yuan T.T."/>
            <person name="Jiang B.G."/>
            <person name="Yang W.F."/>
            <person name="Lam T.T."/>
            <person name="Chang Q.C."/>
            <person name="Ding S.J."/>
            <person name="Wang X.J."/>
            <person name="Zhu J.G."/>
            <person name="Ruan X.D."/>
            <person name="Zhao L."/>
            <person name="Wei J.T."/>
            <person name="Ye R.Z."/>
            <person name="Que T.C."/>
            <person name="Du C.H."/>
            <person name="Zhou Y.H."/>
            <person name="Cheng J.X."/>
            <person name="Dai P.F."/>
            <person name="Guo W.B."/>
            <person name="Han X.H."/>
            <person name="Huang E.J."/>
            <person name="Li L.F."/>
            <person name="Wei W."/>
            <person name="Gao Y.C."/>
            <person name="Liu J.Z."/>
            <person name="Shao H.Z."/>
            <person name="Wang X."/>
            <person name="Wang C.C."/>
            <person name="Yang T.C."/>
            <person name="Huo Q.B."/>
            <person name="Li W."/>
            <person name="Chen H.Y."/>
            <person name="Chen S.E."/>
            <person name="Zhou L.G."/>
            <person name="Ni X.B."/>
            <person name="Tian J.H."/>
            <person name="Sheng Y."/>
            <person name="Liu T."/>
            <person name="Pan Y.S."/>
            <person name="Xia L.Y."/>
            <person name="Li J."/>
            <person name="Zhao F."/>
            <person name="Cao W.C."/>
        </authorList>
    </citation>
    <scope>NUCLEOTIDE SEQUENCE</scope>
    <source>
        <strain evidence="2">Rsan-2018</strain>
    </source>
</reference>
<organism evidence="2 3">
    <name type="scientific">Rhipicephalus sanguineus</name>
    <name type="common">Brown dog tick</name>
    <name type="synonym">Ixodes sanguineus</name>
    <dbReference type="NCBI Taxonomy" id="34632"/>
    <lineage>
        <taxon>Eukaryota</taxon>
        <taxon>Metazoa</taxon>
        <taxon>Ecdysozoa</taxon>
        <taxon>Arthropoda</taxon>
        <taxon>Chelicerata</taxon>
        <taxon>Arachnida</taxon>
        <taxon>Acari</taxon>
        <taxon>Parasitiformes</taxon>
        <taxon>Ixodida</taxon>
        <taxon>Ixodoidea</taxon>
        <taxon>Ixodidae</taxon>
        <taxon>Rhipicephalinae</taxon>
        <taxon>Rhipicephalus</taxon>
        <taxon>Rhipicephalus</taxon>
    </lineage>
</organism>
<name>A0A9D4QFW9_RHISA</name>
<reference evidence="2" key="2">
    <citation type="submission" date="2021-09" db="EMBL/GenBank/DDBJ databases">
        <authorList>
            <person name="Jia N."/>
            <person name="Wang J."/>
            <person name="Shi W."/>
            <person name="Du L."/>
            <person name="Sun Y."/>
            <person name="Zhan W."/>
            <person name="Jiang J."/>
            <person name="Wang Q."/>
            <person name="Zhang B."/>
            <person name="Ji P."/>
            <person name="Sakyi L.B."/>
            <person name="Cui X."/>
            <person name="Yuan T."/>
            <person name="Jiang B."/>
            <person name="Yang W."/>
            <person name="Lam T.T.-Y."/>
            <person name="Chang Q."/>
            <person name="Ding S."/>
            <person name="Wang X."/>
            <person name="Zhu J."/>
            <person name="Ruan X."/>
            <person name="Zhao L."/>
            <person name="Wei J."/>
            <person name="Que T."/>
            <person name="Du C."/>
            <person name="Cheng J."/>
            <person name="Dai P."/>
            <person name="Han X."/>
            <person name="Huang E."/>
            <person name="Gao Y."/>
            <person name="Liu J."/>
            <person name="Shao H."/>
            <person name="Ye R."/>
            <person name="Li L."/>
            <person name="Wei W."/>
            <person name="Wang X."/>
            <person name="Wang C."/>
            <person name="Huo Q."/>
            <person name="Li W."/>
            <person name="Guo W."/>
            <person name="Chen H."/>
            <person name="Chen S."/>
            <person name="Zhou L."/>
            <person name="Zhou L."/>
            <person name="Ni X."/>
            <person name="Tian J."/>
            <person name="Zhou Y."/>
            <person name="Sheng Y."/>
            <person name="Liu T."/>
            <person name="Pan Y."/>
            <person name="Xia L."/>
            <person name="Li J."/>
            <person name="Zhao F."/>
            <person name="Cao W."/>
        </authorList>
    </citation>
    <scope>NUCLEOTIDE SEQUENCE</scope>
    <source>
        <strain evidence="2">Rsan-2018</strain>
        <tissue evidence="2">Larvae</tissue>
    </source>
</reference>
<dbReference type="EMBL" id="JABSTV010001245">
    <property type="protein sequence ID" value="KAH7981591.1"/>
    <property type="molecule type" value="Genomic_DNA"/>
</dbReference>